<dbReference type="Proteomes" id="UP000437736">
    <property type="component" value="Unassembled WGS sequence"/>
</dbReference>
<dbReference type="EMBL" id="WJHE01000087">
    <property type="protein sequence ID" value="MST31510.1"/>
    <property type="molecule type" value="Genomic_DNA"/>
</dbReference>
<sequence>MPAALGRYARRVHRCAGDGHHVVSPLGAWLLLALCDPLDPGAGPDGLRDALGMEPGEAFEAAGALLADPHPLVALAAAVWARPQVETAAWRRWQAALPGAVGRGDIPSQKGLDSWAREHTLGLVGGFPLRLTPEVVAVLATAVATRVSWEKPFDVVDASELGPDSRWTRALRRVLRSPIGDPRHPQYLCETPGAGLVAVHVADARGGMVVGSVIAADPAVPPGAVLAAA</sequence>
<comment type="caution">
    <text evidence="1">The sequence shown here is derived from an EMBL/GenBank/DDBJ whole genome shotgun (WGS) entry which is preliminary data.</text>
</comment>
<organism evidence="1 2">
    <name type="scientific">Acidiferrimicrobium australe</name>
    <dbReference type="NCBI Taxonomy" id="2664430"/>
    <lineage>
        <taxon>Bacteria</taxon>
        <taxon>Bacillati</taxon>
        <taxon>Actinomycetota</taxon>
        <taxon>Acidimicrobiia</taxon>
        <taxon>Acidimicrobiales</taxon>
        <taxon>Acidimicrobiaceae</taxon>
        <taxon>Acidiferrimicrobium</taxon>
    </lineage>
</organism>
<evidence type="ECO:0000313" key="1">
    <source>
        <dbReference type="EMBL" id="MST31510.1"/>
    </source>
</evidence>
<evidence type="ECO:0000313" key="2">
    <source>
        <dbReference type="Proteomes" id="UP000437736"/>
    </source>
</evidence>
<accession>A0ABW9QNY7</accession>
<name>A0ABW9QNY7_9ACTN</name>
<dbReference type="InterPro" id="IPR036186">
    <property type="entry name" value="Serpin_sf"/>
</dbReference>
<dbReference type="SUPFAM" id="SSF56574">
    <property type="entry name" value="Serpins"/>
    <property type="match status" value="1"/>
</dbReference>
<proteinExistence type="predicted"/>
<reference evidence="1 2" key="1">
    <citation type="submission" date="2019-11" db="EMBL/GenBank/DDBJ databases">
        <title>Acidiferrimicrobium australis gen. nov., sp. nov., an acidophilic and obligately heterotrophic, member of the Actinobacteria that catalyses dissimilatory oxido- reduction of iron isolated from metal-rich acidic water in Chile.</title>
        <authorList>
            <person name="Gonzalez D."/>
            <person name="Huber K."/>
            <person name="Hedrich S."/>
            <person name="Rojas-Villalobos C."/>
            <person name="Quatrini R."/>
            <person name="Dinamarca M.A."/>
            <person name="Schwarz A."/>
            <person name="Canales C."/>
            <person name="Nancucheo I."/>
        </authorList>
    </citation>
    <scope>NUCLEOTIDE SEQUENCE [LARGE SCALE GENOMIC DNA]</scope>
    <source>
        <strain evidence="1 2">USS-CCA1</strain>
    </source>
</reference>
<evidence type="ECO:0008006" key="3">
    <source>
        <dbReference type="Google" id="ProtNLM"/>
    </source>
</evidence>
<keyword evidence="2" id="KW-1185">Reference proteome</keyword>
<protein>
    <recommendedName>
        <fullName evidence="3">Serine protease</fullName>
    </recommendedName>
</protein>
<feature type="non-terminal residue" evidence="1">
    <location>
        <position position="229"/>
    </location>
</feature>
<gene>
    <name evidence="1" type="ORF">GHK86_02040</name>
</gene>